<dbReference type="Pfam" id="PF00349">
    <property type="entry name" value="Hexokinase_1"/>
    <property type="match status" value="1"/>
</dbReference>
<evidence type="ECO:0000256" key="3">
    <source>
        <dbReference type="ARBA" id="ARBA00009225"/>
    </source>
</evidence>
<comment type="catalytic activity">
    <reaction evidence="10">
        <text>D-fructose + ATP = D-fructose 6-phosphate + ADP + H(+)</text>
        <dbReference type="Rhea" id="RHEA:16125"/>
        <dbReference type="ChEBI" id="CHEBI:15378"/>
        <dbReference type="ChEBI" id="CHEBI:30616"/>
        <dbReference type="ChEBI" id="CHEBI:37721"/>
        <dbReference type="ChEBI" id="CHEBI:61527"/>
        <dbReference type="ChEBI" id="CHEBI:456216"/>
        <dbReference type="EC" id="2.7.1.1"/>
    </reaction>
    <physiologicalReaction direction="left-to-right" evidence="10">
        <dbReference type="Rhea" id="RHEA:16126"/>
    </physiologicalReaction>
</comment>
<feature type="compositionally biased region" description="Basic and acidic residues" evidence="12">
    <location>
        <begin position="1"/>
        <end position="19"/>
    </location>
</feature>
<comment type="pathway">
    <text evidence="2">Carbohydrate metabolism; hexose metabolism.</text>
</comment>
<dbReference type="PRINTS" id="PR00475">
    <property type="entry name" value="HEXOKINASE"/>
</dbReference>
<evidence type="ECO:0000256" key="10">
    <source>
        <dbReference type="ARBA" id="ARBA00047905"/>
    </source>
</evidence>
<dbReference type="InterPro" id="IPR022673">
    <property type="entry name" value="Hexokinase_C"/>
</dbReference>
<dbReference type="EMBL" id="JAPDRN010000068">
    <property type="protein sequence ID" value="KAJ9629198.1"/>
    <property type="molecule type" value="Genomic_DNA"/>
</dbReference>
<dbReference type="AlphaFoldDB" id="A0AA38XZ15"/>
<feature type="region of interest" description="Disordered" evidence="12">
    <location>
        <begin position="1"/>
        <end position="25"/>
    </location>
</feature>
<dbReference type="InterPro" id="IPR001312">
    <property type="entry name" value="Hexokinase"/>
</dbReference>
<comment type="catalytic activity">
    <reaction evidence="9">
        <text>a D-hexose + ATP = a D-hexose 6-phosphate + ADP + H(+)</text>
        <dbReference type="Rhea" id="RHEA:22740"/>
        <dbReference type="ChEBI" id="CHEBI:4194"/>
        <dbReference type="ChEBI" id="CHEBI:15378"/>
        <dbReference type="ChEBI" id="CHEBI:30616"/>
        <dbReference type="ChEBI" id="CHEBI:229467"/>
        <dbReference type="ChEBI" id="CHEBI:456216"/>
        <dbReference type="EC" id="2.7.1.1"/>
    </reaction>
    <physiologicalReaction direction="left-to-right" evidence="9">
        <dbReference type="Rhea" id="RHEA:22741"/>
    </physiologicalReaction>
</comment>
<proteinExistence type="inferred from homology"/>
<dbReference type="GO" id="GO:0019158">
    <property type="term" value="F:mannokinase activity"/>
    <property type="evidence" value="ECO:0007669"/>
    <property type="project" value="TreeGrafter"/>
</dbReference>
<evidence type="ECO:0000256" key="11">
    <source>
        <dbReference type="RuleBase" id="RU362007"/>
    </source>
</evidence>
<dbReference type="GO" id="GO:0005536">
    <property type="term" value="F:D-glucose binding"/>
    <property type="evidence" value="ECO:0007669"/>
    <property type="project" value="InterPro"/>
</dbReference>
<organism evidence="15 16">
    <name type="scientific">Knufia peltigerae</name>
    <dbReference type="NCBI Taxonomy" id="1002370"/>
    <lineage>
        <taxon>Eukaryota</taxon>
        <taxon>Fungi</taxon>
        <taxon>Dikarya</taxon>
        <taxon>Ascomycota</taxon>
        <taxon>Pezizomycotina</taxon>
        <taxon>Eurotiomycetes</taxon>
        <taxon>Chaetothyriomycetidae</taxon>
        <taxon>Chaetothyriales</taxon>
        <taxon>Trichomeriaceae</taxon>
        <taxon>Knufia</taxon>
    </lineage>
</organism>
<dbReference type="GO" id="GO:0005739">
    <property type="term" value="C:mitochondrion"/>
    <property type="evidence" value="ECO:0007669"/>
    <property type="project" value="TreeGrafter"/>
</dbReference>
<dbReference type="GO" id="GO:0006006">
    <property type="term" value="P:glucose metabolic process"/>
    <property type="evidence" value="ECO:0007669"/>
    <property type="project" value="TreeGrafter"/>
</dbReference>
<dbReference type="PROSITE" id="PS51748">
    <property type="entry name" value="HEXOKINASE_2"/>
    <property type="match status" value="1"/>
</dbReference>
<feature type="region of interest" description="Disordered" evidence="12">
    <location>
        <begin position="341"/>
        <end position="365"/>
    </location>
</feature>
<dbReference type="GO" id="GO:0008865">
    <property type="term" value="F:fructokinase activity"/>
    <property type="evidence" value="ECO:0007669"/>
    <property type="project" value="TreeGrafter"/>
</dbReference>
<keyword evidence="4 11" id="KW-0808">Transferase</keyword>
<evidence type="ECO:0000256" key="6">
    <source>
        <dbReference type="ARBA" id="ARBA00022777"/>
    </source>
</evidence>
<evidence type="ECO:0000256" key="12">
    <source>
        <dbReference type="SAM" id="MobiDB-lite"/>
    </source>
</evidence>
<evidence type="ECO:0000259" key="14">
    <source>
        <dbReference type="Pfam" id="PF03727"/>
    </source>
</evidence>
<dbReference type="Pfam" id="PF03727">
    <property type="entry name" value="Hexokinase_2"/>
    <property type="match status" value="1"/>
</dbReference>
<reference evidence="15" key="1">
    <citation type="submission" date="2022-10" db="EMBL/GenBank/DDBJ databases">
        <title>Culturing micro-colonial fungi from biological soil crusts in the Mojave desert and describing Neophaeococcomyces mojavensis, and introducing the new genera and species Taxawa tesnikishii.</title>
        <authorList>
            <person name="Kurbessoian T."/>
            <person name="Stajich J.E."/>
        </authorList>
    </citation>
    <scope>NUCLEOTIDE SEQUENCE</scope>
    <source>
        <strain evidence="15">TK_35</strain>
    </source>
</reference>
<dbReference type="GO" id="GO:0005829">
    <property type="term" value="C:cytosol"/>
    <property type="evidence" value="ECO:0007669"/>
    <property type="project" value="TreeGrafter"/>
</dbReference>
<keyword evidence="6 11" id="KW-0418">Kinase</keyword>
<protein>
    <recommendedName>
        <fullName evidence="11">Phosphotransferase</fullName>
        <ecNumber evidence="11">2.7.1.-</ecNumber>
    </recommendedName>
</protein>
<feature type="domain" description="Hexokinase C-terminal" evidence="14">
    <location>
        <begin position="234"/>
        <end position="479"/>
    </location>
</feature>
<dbReference type="Gene3D" id="1.10.287.1250">
    <property type="match status" value="1"/>
</dbReference>
<dbReference type="GO" id="GO:0006096">
    <property type="term" value="P:glycolytic process"/>
    <property type="evidence" value="ECO:0007669"/>
    <property type="project" value="UniProtKB-KW"/>
</dbReference>
<evidence type="ECO:0000256" key="9">
    <source>
        <dbReference type="ARBA" id="ARBA00044613"/>
    </source>
</evidence>
<evidence type="ECO:0000313" key="15">
    <source>
        <dbReference type="EMBL" id="KAJ9629198.1"/>
    </source>
</evidence>
<evidence type="ECO:0000256" key="7">
    <source>
        <dbReference type="ARBA" id="ARBA00022840"/>
    </source>
</evidence>
<evidence type="ECO:0000256" key="4">
    <source>
        <dbReference type="ARBA" id="ARBA00022679"/>
    </source>
</evidence>
<dbReference type="FunFam" id="3.30.420.40:FF:000092">
    <property type="entry name" value="Phosphotransferase"/>
    <property type="match status" value="1"/>
</dbReference>
<dbReference type="GO" id="GO:0004340">
    <property type="term" value="F:glucokinase activity"/>
    <property type="evidence" value="ECO:0007669"/>
    <property type="project" value="TreeGrafter"/>
</dbReference>
<dbReference type="SUPFAM" id="SSF53067">
    <property type="entry name" value="Actin-like ATPase domain"/>
    <property type="match status" value="2"/>
</dbReference>
<accession>A0AA38XZ15</accession>
<dbReference type="Gene3D" id="3.30.420.40">
    <property type="match status" value="1"/>
</dbReference>
<evidence type="ECO:0000256" key="2">
    <source>
        <dbReference type="ARBA" id="ARBA00005028"/>
    </source>
</evidence>
<comment type="pathway">
    <text evidence="1">Carbohydrate degradation; glycolysis; D-glyceraldehyde 3-phosphate and glycerone phosphate from D-glucose: step 1/4.</text>
</comment>
<dbReference type="GO" id="GO:0005524">
    <property type="term" value="F:ATP binding"/>
    <property type="evidence" value="ECO:0007669"/>
    <property type="project" value="UniProtKB-UniRule"/>
</dbReference>
<comment type="caution">
    <text evidence="15">The sequence shown here is derived from an EMBL/GenBank/DDBJ whole genome shotgun (WGS) entry which is preliminary data.</text>
</comment>
<name>A0AA38XZ15_9EURO</name>
<evidence type="ECO:0000256" key="5">
    <source>
        <dbReference type="ARBA" id="ARBA00022741"/>
    </source>
</evidence>
<evidence type="ECO:0000256" key="1">
    <source>
        <dbReference type="ARBA" id="ARBA00004888"/>
    </source>
</evidence>
<dbReference type="InterPro" id="IPR043129">
    <property type="entry name" value="ATPase_NBD"/>
</dbReference>
<comment type="similarity">
    <text evidence="3 11">Belongs to the hexokinase family.</text>
</comment>
<sequence length="486" mass="53429">MSAQPRGDDEFLTDVEHPDPLGALPPDLENERQKLEEIFTVDTATLQRITERFGQELQQGLEKQGQNIPMNITWVTSLPTGDETGTCIALDLGGTNLRVCQVTLHGDSSDVQVIQERYELPSKLKNGTSEELWSFIADSLQQFIQQHQIEPQDDGTLPLGFTFSYPATQDRIDHGALQTWTKGWDIDGVEGQDVAAMLKSAMEERNLPTKLVALTNDTTGALIASKYKDPDTIIGAVFGTGCNAAYIEKIKNIPKMKLYADSRGHEGDDGVMAINCEYGAFDNSHTVLPRTSYDEIIDRESPRPGEQTFEKMSAGLYLGEIFRQVVVDMWRRGVIFESGSDSEEHDTEVDGIGDTSNHNDVRKETKKKSIDEPYIIDTGLLSQIENDQSDGELLLMRHVAQLIAIRGARLCVCSVSAICRRLGVESGHVAADGSVAIKHPHFQKRWEVAVAEVLGLERGKIKLTGAEDGSGIGAAVITALTMSKRG</sequence>
<feature type="domain" description="Hexokinase N-terminal" evidence="13">
    <location>
        <begin position="33"/>
        <end position="227"/>
    </location>
</feature>
<dbReference type="Gene3D" id="3.40.367.20">
    <property type="match status" value="1"/>
</dbReference>
<dbReference type="PANTHER" id="PTHR19443:SF16">
    <property type="entry name" value="HEXOKINASE TYPE 1-RELATED"/>
    <property type="match status" value="1"/>
</dbReference>
<keyword evidence="16" id="KW-1185">Reference proteome</keyword>
<keyword evidence="5 11" id="KW-0547">Nucleotide-binding</keyword>
<dbReference type="PANTHER" id="PTHR19443">
    <property type="entry name" value="HEXOKINASE"/>
    <property type="match status" value="1"/>
</dbReference>
<dbReference type="Proteomes" id="UP001172681">
    <property type="component" value="Unassembled WGS sequence"/>
</dbReference>
<keyword evidence="8 11" id="KW-0324">Glycolysis</keyword>
<evidence type="ECO:0000313" key="16">
    <source>
        <dbReference type="Proteomes" id="UP001172681"/>
    </source>
</evidence>
<dbReference type="EC" id="2.7.1.-" evidence="11"/>
<keyword evidence="7 11" id="KW-0067">ATP-binding</keyword>
<evidence type="ECO:0000259" key="13">
    <source>
        <dbReference type="Pfam" id="PF00349"/>
    </source>
</evidence>
<dbReference type="GO" id="GO:0006013">
    <property type="term" value="P:mannose metabolic process"/>
    <property type="evidence" value="ECO:0007669"/>
    <property type="project" value="TreeGrafter"/>
</dbReference>
<feature type="compositionally biased region" description="Acidic residues" evidence="12">
    <location>
        <begin position="341"/>
        <end position="351"/>
    </location>
</feature>
<evidence type="ECO:0000256" key="8">
    <source>
        <dbReference type="ARBA" id="ARBA00023152"/>
    </source>
</evidence>
<gene>
    <name evidence="15" type="ORF">H2204_008987</name>
</gene>
<dbReference type="GO" id="GO:0001678">
    <property type="term" value="P:intracellular glucose homeostasis"/>
    <property type="evidence" value="ECO:0007669"/>
    <property type="project" value="InterPro"/>
</dbReference>
<dbReference type="InterPro" id="IPR022672">
    <property type="entry name" value="Hexokinase_N"/>
</dbReference>